<name>A0ABW5SDH2_9FLAO</name>
<evidence type="ECO:0000313" key="1">
    <source>
        <dbReference type="EMBL" id="MFD2697659.1"/>
    </source>
</evidence>
<comment type="caution">
    <text evidence="1">The sequence shown here is derived from an EMBL/GenBank/DDBJ whole genome shotgun (WGS) entry which is preliminary data.</text>
</comment>
<dbReference type="EMBL" id="JBHULZ010000026">
    <property type="protein sequence ID" value="MFD2697659.1"/>
    <property type="molecule type" value="Genomic_DNA"/>
</dbReference>
<evidence type="ECO:0000313" key="2">
    <source>
        <dbReference type="Proteomes" id="UP001597357"/>
    </source>
</evidence>
<reference evidence="2" key="1">
    <citation type="journal article" date="2019" name="Int. J. Syst. Evol. Microbiol.">
        <title>The Global Catalogue of Microorganisms (GCM) 10K type strain sequencing project: providing services to taxonomists for standard genome sequencing and annotation.</title>
        <authorList>
            <consortium name="The Broad Institute Genomics Platform"/>
            <consortium name="The Broad Institute Genome Sequencing Center for Infectious Disease"/>
            <person name="Wu L."/>
            <person name="Ma J."/>
        </authorList>
    </citation>
    <scope>NUCLEOTIDE SEQUENCE [LARGE SCALE GENOMIC DNA]</scope>
    <source>
        <strain evidence="2">KCTC 42255</strain>
    </source>
</reference>
<accession>A0ABW5SDH2</accession>
<dbReference type="Pfam" id="PF16264">
    <property type="entry name" value="SatD"/>
    <property type="match status" value="1"/>
</dbReference>
<dbReference type="RefSeq" id="WP_379045919.1">
    <property type="nucleotide sequence ID" value="NZ_JBHULZ010000026.1"/>
</dbReference>
<dbReference type="Proteomes" id="UP001597357">
    <property type="component" value="Unassembled WGS sequence"/>
</dbReference>
<sequence>MVAILTGDIINSQDLKDPQLFIAGLSSIFTRLNLTYELFGGDSFQIELDQPENSFAIALQIKAHLIEIGQIQTRIAIGVGEITFQGDSLLTRQGSAYLRSGRLLDKIKNSKQNLAIRTGNEKFDAEINIGFKLCEIPVSQWTKNTAEIVSLLYTYPDLNQEQLGKKIGIKQNTVSERIKRSHWGVLKEFDTLFKEKVKALNL</sequence>
<proteinExistence type="predicted"/>
<protein>
    <submittedName>
        <fullName evidence="1">SatD family protein</fullName>
    </submittedName>
</protein>
<keyword evidence="2" id="KW-1185">Reference proteome</keyword>
<dbReference type="InterPro" id="IPR032580">
    <property type="entry name" value="SatD"/>
</dbReference>
<gene>
    <name evidence="1" type="ORF">ACFSQ0_06610</name>
</gene>
<organism evidence="1 2">
    <name type="scientific">Mesonia sediminis</name>
    <dbReference type="NCBI Taxonomy" id="1703946"/>
    <lineage>
        <taxon>Bacteria</taxon>
        <taxon>Pseudomonadati</taxon>
        <taxon>Bacteroidota</taxon>
        <taxon>Flavobacteriia</taxon>
        <taxon>Flavobacteriales</taxon>
        <taxon>Flavobacteriaceae</taxon>
        <taxon>Mesonia</taxon>
    </lineage>
</organism>